<dbReference type="InterPro" id="IPR035247">
    <property type="entry name" value="PRMT5_TIM"/>
</dbReference>
<dbReference type="Gene3D" id="2.70.160.11">
    <property type="entry name" value="Hnrnp arginine n-methyltransferase1"/>
    <property type="match status" value="1"/>
</dbReference>
<dbReference type="InterPro" id="IPR035075">
    <property type="entry name" value="PRMT5"/>
</dbReference>
<dbReference type="GO" id="GO:0005829">
    <property type="term" value="C:cytosol"/>
    <property type="evidence" value="ECO:0007669"/>
    <property type="project" value="TreeGrafter"/>
</dbReference>
<sequence length="899" mass="103169">MSDSNDASFQQNVAVGYWGAHEDPKVNHIIPNIRNIGYEFIILPISRSSFSRVLFESTPEDEETKQVFLRNMEEWRAGIPFSREELCLQSAESLEVAVGLTSPWIDLDSTDSRIRTNSEIALRQEFAWAIYLGIGTVMIHPPKSEFCNYARTVCSIINGTGHSSVWIQLPLTLDSDEPRKKETGSWERWTKFRTLCSHDTRLGIALYITADLPSEKVLERWIAEPIRAIIIPTDIFLINNKGYPVLSKKHQSLVRSFLKLGINFVIRDSKTEREENDSSVGIYMQYLRYMNRTGPELNEREKFASGYQDFLQSPLQPLMDNLEYSIYETFEKDRVKYILYEQAVYRALLDRVPPDSDEITVIVVAGAGRGPLVTRSLKAAEKANRKVRVYAVEKNPNAFVTLQNMKAQVWDDNVTIAFSDIRRWNAPEKADILVSELLGSFGDNELSPECLDGAQKFLKPNGISIPSSYTAYIAPLSSAKLFSEAAVHRDLEMPYVVMFQACAQLASPKSVWTFEHPNRLMTVDEQGNPITNYHNVRYSKVTFDLAENGILHGFAGYFDCVLYKDVEMSIHPERHSTGMFSWFPIFFPLKETVDLSVKPIEYYIRAKNEEERETRAIMPAIAVPTFDELQNVELALTRLWQLDTNRLTAGEHYKINVGTSRESRRLFTYVDENVFNLPTYKAFKDLLDNYIPQVGIREKVDANELRENALFIKEVMNTLPMLYVHKYLVQKGKVPADRKAFARLLDDVWFEMYRRAGAGGDSSAFEHVFLGEIDHHQAKAFHNWINFYVCEQNGTMKYEGTIHERGEHHSESSGHEHVIKMRFSFKGAPKPFSTSFIGTSPEFEFALYTLLFYLGREDTEFSIEDIRVNIKVYDIFRNGERKIGSAFPSILGFNKLNGF</sequence>
<evidence type="ECO:0000313" key="7">
    <source>
        <dbReference type="EMBL" id="CAG8534450.1"/>
    </source>
</evidence>
<dbReference type="PROSITE" id="PS51959">
    <property type="entry name" value="ENDOU"/>
    <property type="match status" value="1"/>
</dbReference>
<evidence type="ECO:0000256" key="5">
    <source>
        <dbReference type="PROSITE-ProRule" id="PRU01015"/>
    </source>
</evidence>
<dbReference type="InterPro" id="IPR018998">
    <property type="entry name" value="EndoU_C"/>
</dbReference>
<dbReference type="Gene3D" id="3.20.20.150">
    <property type="entry name" value="Divalent-metal-dependent TIM barrel enzymes"/>
    <property type="match status" value="1"/>
</dbReference>
<dbReference type="Proteomes" id="UP000789572">
    <property type="component" value="Unassembled WGS sequence"/>
</dbReference>
<dbReference type="SUPFAM" id="SSF53335">
    <property type="entry name" value="S-adenosyl-L-methionine-dependent methyltransferases"/>
    <property type="match status" value="1"/>
</dbReference>
<keyword evidence="2 5" id="KW-0808">Transferase</keyword>
<feature type="domain" description="EndoU" evidence="6">
    <location>
        <begin position="628"/>
        <end position="892"/>
    </location>
</feature>
<evidence type="ECO:0000256" key="2">
    <source>
        <dbReference type="ARBA" id="ARBA00022679"/>
    </source>
</evidence>
<dbReference type="InterPro" id="IPR035248">
    <property type="entry name" value="PRMT5_C"/>
</dbReference>
<dbReference type="GO" id="GO:0005634">
    <property type="term" value="C:nucleus"/>
    <property type="evidence" value="ECO:0007669"/>
    <property type="project" value="TreeGrafter"/>
</dbReference>
<dbReference type="PROSITE" id="PS51678">
    <property type="entry name" value="SAM_MT_PRMT"/>
    <property type="match status" value="1"/>
</dbReference>
<dbReference type="Pfam" id="PF17285">
    <property type="entry name" value="PRMT5_TIM"/>
    <property type="match status" value="1"/>
</dbReference>
<dbReference type="GO" id="GO:0006355">
    <property type="term" value="P:regulation of DNA-templated transcription"/>
    <property type="evidence" value="ECO:0007669"/>
    <property type="project" value="TreeGrafter"/>
</dbReference>
<dbReference type="SUPFAM" id="SSF142877">
    <property type="entry name" value="EndoU-like"/>
    <property type="match status" value="1"/>
</dbReference>
<dbReference type="GO" id="GO:0004521">
    <property type="term" value="F:RNA endonuclease activity"/>
    <property type="evidence" value="ECO:0007669"/>
    <property type="project" value="InterPro"/>
</dbReference>
<dbReference type="InterPro" id="IPR037227">
    <property type="entry name" value="EndoU-like"/>
</dbReference>
<dbReference type="Pfam" id="PF17286">
    <property type="entry name" value="PRMT5_C"/>
    <property type="match status" value="1"/>
</dbReference>
<dbReference type="GO" id="GO:0016274">
    <property type="term" value="F:protein-arginine N-methyltransferase activity"/>
    <property type="evidence" value="ECO:0007669"/>
    <property type="project" value="InterPro"/>
</dbReference>
<evidence type="ECO:0000256" key="4">
    <source>
        <dbReference type="ARBA" id="ARBA00022801"/>
    </source>
</evidence>
<accession>A0A9N9ANC0</accession>
<keyword evidence="3 5" id="KW-0949">S-adenosyl-L-methionine</keyword>
<dbReference type="Gene3D" id="3.40.50.150">
    <property type="entry name" value="Vaccinia Virus protein VP39"/>
    <property type="match status" value="1"/>
</dbReference>
<protein>
    <submittedName>
        <fullName evidence="7">366_t:CDS:1</fullName>
    </submittedName>
</protein>
<dbReference type="InterPro" id="IPR025799">
    <property type="entry name" value="Arg_MeTrfase"/>
</dbReference>
<dbReference type="AlphaFoldDB" id="A0A9N9ANC0"/>
<keyword evidence="4" id="KW-0378">Hydrolase</keyword>
<evidence type="ECO:0000256" key="1">
    <source>
        <dbReference type="ARBA" id="ARBA00022603"/>
    </source>
</evidence>
<organism evidence="7 8">
    <name type="scientific">Paraglomus occultum</name>
    <dbReference type="NCBI Taxonomy" id="144539"/>
    <lineage>
        <taxon>Eukaryota</taxon>
        <taxon>Fungi</taxon>
        <taxon>Fungi incertae sedis</taxon>
        <taxon>Mucoromycota</taxon>
        <taxon>Glomeromycotina</taxon>
        <taxon>Glomeromycetes</taxon>
        <taxon>Paraglomerales</taxon>
        <taxon>Paraglomeraceae</taxon>
        <taxon>Paraglomus</taxon>
    </lineage>
</organism>
<proteinExistence type="predicted"/>
<dbReference type="CDD" id="cd21159">
    <property type="entry name" value="XendoU"/>
    <property type="match status" value="1"/>
</dbReference>
<dbReference type="OrthoDB" id="1368803at2759"/>
<dbReference type="PANTHER" id="PTHR10738:SF0">
    <property type="entry name" value="PROTEIN ARGININE N-METHYLTRANSFERASE 5"/>
    <property type="match status" value="1"/>
</dbReference>
<reference evidence="7" key="1">
    <citation type="submission" date="2021-06" db="EMBL/GenBank/DDBJ databases">
        <authorList>
            <person name="Kallberg Y."/>
            <person name="Tangrot J."/>
            <person name="Rosling A."/>
        </authorList>
    </citation>
    <scope>NUCLEOTIDE SEQUENCE</scope>
    <source>
        <strain evidence="7">IA702</strain>
    </source>
</reference>
<dbReference type="InterPro" id="IPR029063">
    <property type="entry name" value="SAM-dependent_MTases_sf"/>
</dbReference>
<dbReference type="GO" id="GO:0032259">
    <property type="term" value="P:methylation"/>
    <property type="evidence" value="ECO:0007669"/>
    <property type="project" value="UniProtKB-KW"/>
</dbReference>
<gene>
    <name evidence="7" type="ORF">POCULU_LOCUS4218</name>
</gene>
<evidence type="ECO:0000256" key="3">
    <source>
        <dbReference type="ARBA" id="ARBA00022691"/>
    </source>
</evidence>
<dbReference type="CDD" id="cd02440">
    <property type="entry name" value="AdoMet_MTases"/>
    <property type="match status" value="1"/>
</dbReference>
<evidence type="ECO:0000259" key="6">
    <source>
        <dbReference type="PROSITE" id="PS51959"/>
    </source>
</evidence>
<dbReference type="GO" id="GO:0016787">
    <property type="term" value="F:hydrolase activity"/>
    <property type="evidence" value="ECO:0007669"/>
    <property type="project" value="UniProtKB-KW"/>
</dbReference>
<dbReference type="Pfam" id="PF05185">
    <property type="entry name" value="PRMT5"/>
    <property type="match status" value="1"/>
</dbReference>
<dbReference type="PANTHER" id="PTHR10738">
    <property type="entry name" value="PROTEIN ARGININE N-METHYLTRANSFERASE 5"/>
    <property type="match status" value="1"/>
</dbReference>
<dbReference type="EMBL" id="CAJVPJ010000530">
    <property type="protein sequence ID" value="CAG8534450.1"/>
    <property type="molecule type" value="Genomic_DNA"/>
</dbReference>
<evidence type="ECO:0000313" key="8">
    <source>
        <dbReference type="Proteomes" id="UP000789572"/>
    </source>
</evidence>
<name>A0A9N9ANC0_9GLOM</name>
<comment type="caution">
    <text evidence="7">The sequence shown here is derived from an EMBL/GenBank/DDBJ whole genome shotgun (WGS) entry which is preliminary data.</text>
</comment>
<keyword evidence="1 5" id="KW-0489">Methyltransferase</keyword>
<dbReference type="Pfam" id="PF09412">
    <property type="entry name" value="XendoU"/>
    <property type="match status" value="1"/>
</dbReference>
<keyword evidence="8" id="KW-1185">Reference proteome</keyword>